<feature type="domain" description="Protein kinase" evidence="1">
    <location>
        <begin position="55"/>
        <end position="325"/>
    </location>
</feature>
<dbReference type="Pfam" id="PF00069">
    <property type="entry name" value="Pkinase"/>
    <property type="match status" value="1"/>
</dbReference>
<reference evidence="2" key="1">
    <citation type="submission" date="2022-06" db="EMBL/GenBank/DDBJ databases">
        <title>Genome Sequence of Candolleomyces eurysporus.</title>
        <authorList>
            <person name="Buettner E."/>
        </authorList>
    </citation>
    <scope>NUCLEOTIDE SEQUENCE</scope>
    <source>
        <strain evidence="2">VTCC 930004</strain>
    </source>
</reference>
<keyword evidence="3" id="KW-1185">Reference proteome</keyword>
<dbReference type="SMART" id="SM00220">
    <property type="entry name" value="S_TKc"/>
    <property type="match status" value="1"/>
</dbReference>
<dbReference type="Gene3D" id="1.10.510.10">
    <property type="entry name" value="Transferase(Phosphotransferase) domain 1"/>
    <property type="match status" value="1"/>
</dbReference>
<dbReference type="PROSITE" id="PS00108">
    <property type="entry name" value="PROTEIN_KINASE_ST"/>
    <property type="match status" value="1"/>
</dbReference>
<dbReference type="EMBL" id="JANBPK010001190">
    <property type="protein sequence ID" value="KAJ2925314.1"/>
    <property type="molecule type" value="Genomic_DNA"/>
</dbReference>
<feature type="non-terminal residue" evidence="2">
    <location>
        <position position="325"/>
    </location>
</feature>
<comment type="caution">
    <text evidence="2">The sequence shown here is derived from an EMBL/GenBank/DDBJ whole genome shotgun (WGS) entry which is preliminary data.</text>
</comment>
<dbReference type="AlphaFoldDB" id="A0A9W8ME55"/>
<evidence type="ECO:0000313" key="2">
    <source>
        <dbReference type="EMBL" id="KAJ2925314.1"/>
    </source>
</evidence>
<dbReference type="InterPro" id="IPR011009">
    <property type="entry name" value="Kinase-like_dom_sf"/>
</dbReference>
<accession>A0A9W8ME55</accession>
<dbReference type="Proteomes" id="UP001140091">
    <property type="component" value="Unassembled WGS sequence"/>
</dbReference>
<evidence type="ECO:0000313" key="3">
    <source>
        <dbReference type="Proteomes" id="UP001140091"/>
    </source>
</evidence>
<dbReference type="InterPro" id="IPR008271">
    <property type="entry name" value="Ser/Thr_kinase_AS"/>
</dbReference>
<organism evidence="2 3">
    <name type="scientific">Candolleomyces eurysporus</name>
    <dbReference type="NCBI Taxonomy" id="2828524"/>
    <lineage>
        <taxon>Eukaryota</taxon>
        <taxon>Fungi</taxon>
        <taxon>Dikarya</taxon>
        <taxon>Basidiomycota</taxon>
        <taxon>Agaricomycotina</taxon>
        <taxon>Agaricomycetes</taxon>
        <taxon>Agaricomycetidae</taxon>
        <taxon>Agaricales</taxon>
        <taxon>Agaricineae</taxon>
        <taxon>Psathyrellaceae</taxon>
        <taxon>Candolleomyces</taxon>
    </lineage>
</organism>
<protein>
    <recommendedName>
        <fullName evidence="1">Protein kinase domain-containing protein</fullName>
    </recommendedName>
</protein>
<dbReference type="GO" id="GO:0004672">
    <property type="term" value="F:protein kinase activity"/>
    <property type="evidence" value="ECO:0007669"/>
    <property type="project" value="InterPro"/>
</dbReference>
<dbReference type="SUPFAM" id="SSF56112">
    <property type="entry name" value="Protein kinase-like (PK-like)"/>
    <property type="match status" value="1"/>
</dbReference>
<gene>
    <name evidence="2" type="ORF">H1R20_g11752</name>
</gene>
<dbReference type="OrthoDB" id="4062651at2759"/>
<name>A0A9W8ME55_9AGAR</name>
<dbReference type="PANTHER" id="PTHR24347">
    <property type="entry name" value="SERINE/THREONINE-PROTEIN KINASE"/>
    <property type="match status" value="1"/>
</dbReference>
<dbReference type="PROSITE" id="PS50011">
    <property type="entry name" value="PROTEIN_KINASE_DOM"/>
    <property type="match status" value="1"/>
</dbReference>
<evidence type="ECO:0000259" key="1">
    <source>
        <dbReference type="PROSITE" id="PS50011"/>
    </source>
</evidence>
<dbReference type="GO" id="GO:0005524">
    <property type="term" value="F:ATP binding"/>
    <property type="evidence" value="ECO:0007669"/>
    <property type="project" value="InterPro"/>
</dbReference>
<proteinExistence type="predicted"/>
<dbReference type="InterPro" id="IPR000719">
    <property type="entry name" value="Prot_kinase_dom"/>
</dbReference>
<dbReference type="CDD" id="cd00180">
    <property type="entry name" value="PKc"/>
    <property type="match status" value="1"/>
</dbReference>
<sequence>MKNLNDAAKDSRVRAWTVTRKQPEGGFAEQPLPSQRQITESGGDDFVEQLKAEGYEVEPLVFEDSSGVVWKLEGQPPPARIRIVYEESDVKKTNPLIAKRVHKSSSHELEILQYLHAKPSPSPYIIALDNHFAAGTMKCLIFPKLNPIYEESLLHGKVKQPCQSLVKGVAYLHANRVAHLDLKLDNILYDAAGQLKIIDFDIAVRVKDEEQEIEGYCGTPGWTAPEIGPKRKYSAIKADRWACGRILQMFLKYEPTSGFSTLARELMVNNPRERPSLVEWRDLQVDPRGAKDVGLAGTSRDRRKNIDDCNVQAPLAKKAKIAQAS</sequence>